<evidence type="ECO:0000313" key="3">
    <source>
        <dbReference type="Proteomes" id="UP001195483"/>
    </source>
</evidence>
<proteinExistence type="predicted"/>
<protein>
    <submittedName>
        <fullName evidence="2">Uncharacterized protein</fullName>
    </submittedName>
</protein>
<comment type="caution">
    <text evidence="2">The sequence shown here is derived from an EMBL/GenBank/DDBJ whole genome shotgun (WGS) entry which is preliminary data.</text>
</comment>
<reference evidence="2" key="2">
    <citation type="journal article" date="2021" name="Genome Biol. Evol.">
        <title>Developing a high-quality reference genome for a parasitic bivalve with doubly uniparental inheritance (Bivalvia: Unionida).</title>
        <authorList>
            <person name="Smith C.H."/>
        </authorList>
    </citation>
    <scope>NUCLEOTIDE SEQUENCE</scope>
    <source>
        <strain evidence="2">CHS0354</strain>
        <tissue evidence="2">Mantle</tissue>
    </source>
</reference>
<accession>A0AAE0SL17</accession>
<sequence length="93" mass="10632">MDIALYLHIVALLYTTGSEEVSDPCMDGQHKELHRGKYRGTMCPFNPQKPVCDRNIKAGWYKVMGEYGPLQMPDTNVRVSYCGTNYPIWMNGE</sequence>
<organism evidence="2 3">
    <name type="scientific">Potamilus streckersoni</name>
    <dbReference type="NCBI Taxonomy" id="2493646"/>
    <lineage>
        <taxon>Eukaryota</taxon>
        <taxon>Metazoa</taxon>
        <taxon>Spiralia</taxon>
        <taxon>Lophotrochozoa</taxon>
        <taxon>Mollusca</taxon>
        <taxon>Bivalvia</taxon>
        <taxon>Autobranchia</taxon>
        <taxon>Heteroconchia</taxon>
        <taxon>Palaeoheterodonta</taxon>
        <taxon>Unionida</taxon>
        <taxon>Unionoidea</taxon>
        <taxon>Unionidae</taxon>
        <taxon>Ambleminae</taxon>
        <taxon>Lampsilini</taxon>
        <taxon>Potamilus</taxon>
    </lineage>
</organism>
<name>A0AAE0SL17_9BIVA</name>
<dbReference type="AlphaFoldDB" id="A0AAE0SL17"/>
<keyword evidence="1" id="KW-0732">Signal</keyword>
<feature type="chain" id="PRO_5042023072" evidence="1">
    <location>
        <begin position="19"/>
        <end position="93"/>
    </location>
</feature>
<feature type="signal peptide" evidence="1">
    <location>
        <begin position="1"/>
        <end position="18"/>
    </location>
</feature>
<keyword evidence="3" id="KW-1185">Reference proteome</keyword>
<dbReference type="EMBL" id="JAEAOA010000822">
    <property type="protein sequence ID" value="KAK3593673.1"/>
    <property type="molecule type" value="Genomic_DNA"/>
</dbReference>
<dbReference type="Proteomes" id="UP001195483">
    <property type="component" value="Unassembled WGS sequence"/>
</dbReference>
<reference evidence="2" key="1">
    <citation type="journal article" date="2021" name="Genome Biol. Evol.">
        <title>A High-Quality Reference Genome for a Parasitic Bivalve with Doubly Uniparental Inheritance (Bivalvia: Unionida).</title>
        <authorList>
            <person name="Smith C.H."/>
        </authorList>
    </citation>
    <scope>NUCLEOTIDE SEQUENCE</scope>
    <source>
        <strain evidence="2">CHS0354</strain>
    </source>
</reference>
<gene>
    <name evidence="2" type="ORF">CHS0354_013569</name>
</gene>
<evidence type="ECO:0000313" key="2">
    <source>
        <dbReference type="EMBL" id="KAK3593673.1"/>
    </source>
</evidence>
<evidence type="ECO:0000256" key="1">
    <source>
        <dbReference type="SAM" id="SignalP"/>
    </source>
</evidence>
<reference evidence="2" key="3">
    <citation type="submission" date="2023-05" db="EMBL/GenBank/DDBJ databases">
        <authorList>
            <person name="Smith C.H."/>
        </authorList>
    </citation>
    <scope>NUCLEOTIDE SEQUENCE</scope>
    <source>
        <strain evidence="2">CHS0354</strain>
        <tissue evidence="2">Mantle</tissue>
    </source>
</reference>